<organism evidence="1 2">
    <name type="scientific">Streptomyces echinatus</name>
    <dbReference type="NCBI Taxonomy" id="67293"/>
    <lineage>
        <taxon>Bacteria</taxon>
        <taxon>Bacillati</taxon>
        <taxon>Actinomycetota</taxon>
        <taxon>Actinomycetes</taxon>
        <taxon>Kitasatosporales</taxon>
        <taxon>Streptomycetaceae</taxon>
        <taxon>Streptomyces</taxon>
    </lineage>
</organism>
<reference evidence="1 2" key="1">
    <citation type="submission" date="2020-08" db="EMBL/GenBank/DDBJ databases">
        <title>Genomic Encyclopedia of Type Strains, Phase III (KMG-III): the genomes of soil and plant-associated and newly described type strains.</title>
        <authorList>
            <person name="Whitman W."/>
        </authorList>
    </citation>
    <scope>NUCLEOTIDE SEQUENCE [LARGE SCALE GENOMIC DNA]</scope>
    <source>
        <strain evidence="1 2">CECT 3313</strain>
    </source>
</reference>
<accession>A0A7W9PRZ4</accession>
<dbReference type="EMBL" id="JACHJK010000003">
    <property type="protein sequence ID" value="MBB5926809.1"/>
    <property type="molecule type" value="Genomic_DNA"/>
</dbReference>
<evidence type="ECO:0000313" key="1">
    <source>
        <dbReference type="EMBL" id="MBB5926809.1"/>
    </source>
</evidence>
<gene>
    <name evidence="1" type="ORF">FHS34_002265</name>
</gene>
<comment type="caution">
    <text evidence="1">The sequence shown here is derived from an EMBL/GenBank/DDBJ whole genome shotgun (WGS) entry which is preliminary data.</text>
</comment>
<proteinExistence type="predicted"/>
<dbReference type="Proteomes" id="UP000585836">
    <property type="component" value="Unassembled WGS sequence"/>
</dbReference>
<keyword evidence="2" id="KW-1185">Reference proteome</keyword>
<name>A0A7W9PRZ4_9ACTN</name>
<dbReference type="Gene3D" id="1.10.10.1600">
    <property type="entry name" value="Bacterial DNA polymerase III alpha subunit, thumb domain"/>
    <property type="match status" value="1"/>
</dbReference>
<dbReference type="AlphaFoldDB" id="A0A7W9PRZ4"/>
<sequence length="81" mass="9185">MGKSIPLDGIFDPEHPRYGEAGEIRQMYENEPDVKKVIDTARTCPADHVTSDQSTRHVKRLFSWHKSGIVGTKIALLRKPQ</sequence>
<dbReference type="InterPro" id="IPR041931">
    <property type="entry name" value="DNA_pol3_alpha_thumb_dom"/>
</dbReference>
<evidence type="ECO:0000313" key="2">
    <source>
        <dbReference type="Proteomes" id="UP000585836"/>
    </source>
</evidence>
<protein>
    <submittedName>
        <fullName evidence="1">Uncharacterized protein</fullName>
    </submittedName>
</protein>